<feature type="compositionally biased region" description="Low complexity" evidence="1">
    <location>
        <begin position="28"/>
        <end position="39"/>
    </location>
</feature>
<feature type="domain" description="SCP" evidence="3">
    <location>
        <begin position="71"/>
        <end position="193"/>
    </location>
</feature>
<keyword evidence="4" id="KW-0645">Protease</keyword>
<dbReference type="GO" id="GO:0006508">
    <property type="term" value="P:proteolysis"/>
    <property type="evidence" value="ECO:0007669"/>
    <property type="project" value="UniProtKB-KW"/>
</dbReference>
<protein>
    <submittedName>
        <fullName evidence="4">Serine protease</fullName>
    </submittedName>
</protein>
<dbReference type="Pfam" id="PF00188">
    <property type="entry name" value="CAP"/>
    <property type="match status" value="1"/>
</dbReference>
<sequence length="333" mass="33698">MKKNRIITLAALATTFTLAACGGGGDSGSTTPTSSNNAGSSGGGGSTLATVPGTLASPQYAADSAQLAAFNRLNQSRTQCGFPTLQQNTVLDQAAQAHAQYQGVNGVVTDTEIASNQGFVGATYVDRAAHFGAPSSVFGTGVSAAYYTNATLPDAQYGENLVTTWLSGVYHSPAVLYPSRIVGIGVSKTTYNGFPDAWGSMSFLDTEARSVSGAPLTFPCEGVTGVAYGASGEIPAPPNVSASGWGTPVTVMGNLGDTVSLQSASVTGPSGSVAVQILNADSDPNKLLGKYQAVAYPTTPLAPNTTYSVTITGTVNGTAFSRNFSFKTGNVVG</sequence>
<reference evidence="4 5" key="1">
    <citation type="submission" date="2015-11" db="EMBL/GenBank/DDBJ databases">
        <title>Expanding the genomic diversity of Burkholderia species for the development of highly accurate diagnostics.</title>
        <authorList>
            <person name="Sahl J."/>
            <person name="Keim P."/>
            <person name="Wagner D."/>
        </authorList>
    </citation>
    <scope>NUCLEOTIDE SEQUENCE [LARGE SCALE GENOMIC DNA]</scope>
    <source>
        <strain evidence="4 5">MSMB378WGS</strain>
    </source>
</reference>
<dbReference type="AlphaFoldDB" id="A0AAW3PCC3"/>
<feature type="chain" id="PRO_5043352078" evidence="2">
    <location>
        <begin position="20"/>
        <end position="333"/>
    </location>
</feature>
<evidence type="ECO:0000256" key="2">
    <source>
        <dbReference type="SAM" id="SignalP"/>
    </source>
</evidence>
<dbReference type="RefSeq" id="WP_060190461.1">
    <property type="nucleotide sequence ID" value="NZ_LPJS01000024.1"/>
</dbReference>
<feature type="region of interest" description="Disordered" evidence="1">
    <location>
        <begin position="24"/>
        <end position="45"/>
    </location>
</feature>
<dbReference type="SUPFAM" id="SSF55797">
    <property type="entry name" value="PR-1-like"/>
    <property type="match status" value="1"/>
</dbReference>
<dbReference type="Gene3D" id="3.40.33.10">
    <property type="entry name" value="CAP"/>
    <property type="match status" value="1"/>
</dbReference>
<keyword evidence="2" id="KW-0732">Signal</keyword>
<dbReference type="PROSITE" id="PS51257">
    <property type="entry name" value="PROKAR_LIPOPROTEIN"/>
    <property type="match status" value="1"/>
</dbReference>
<evidence type="ECO:0000259" key="3">
    <source>
        <dbReference type="Pfam" id="PF00188"/>
    </source>
</evidence>
<organism evidence="4 5">
    <name type="scientific">Burkholderia diffusa</name>
    <dbReference type="NCBI Taxonomy" id="488732"/>
    <lineage>
        <taxon>Bacteria</taxon>
        <taxon>Pseudomonadati</taxon>
        <taxon>Pseudomonadota</taxon>
        <taxon>Betaproteobacteria</taxon>
        <taxon>Burkholderiales</taxon>
        <taxon>Burkholderiaceae</taxon>
        <taxon>Burkholderia</taxon>
        <taxon>Burkholderia cepacia complex</taxon>
    </lineage>
</organism>
<feature type="signal peptide" evidence="2">
    <location>
        <begin position="1"/>
        <end position="19"/>
    </location>
</feature>
<keyword evidence="4" id="KW-0378">Hydrolase</keyword>
<evidence type="ECO:0000256" key="1">
    <source>
        <dbReference type="SAM" id="MobiDB-lite"/>
    </source>
</evidence>
<proteinExistence type="predicted"/>
<evidence type="ECO:0000313" key="4">
    <source>
        <dbReference type="EMBL" id="KWF49326.1"/>
    </source>
</evidence>
<dbReference type="Proteomes" id="UP000063236">
    <property type="component" value="Unassembled WGS sequence"/>
</dbReference>
<evidence type="ECO:0000313" key="5">
    <source>
        <dbReference type="Proteomes" id="UP000063236"/>
    </source>
</evidence>
<dbReference type="EMBL" id="LPJV01000042">
    <property type="protein sequence ID" value="KWF49326.1"/>
    <property type="molecule type" value="Genomic_DNA"/>
</dbReference>
<accession>A0AAW3PCC3</accession>
<dbReference type="GO" id="GO:0008233">
    <property type="term" value="F:peptidase activity"/>
    <property type="evidence" value="ECO:0007669"/>
    <property type="project" value="UniProtKB-KW"/>
</dbReference>
<comment type="caution">
    <text evidence="4">The sequence shown here is derived from an EMBL/GenBank/DDBJ whole genome shotgun (WGS) entry which is preliminary data.</text>
</comment>
<dbReference type="InterPro" id="IPR014044">
    <property type="entry name" value="CAP_dom"/>
</dbReference>
<name>A0AAW3PCC3_9BURK</name>
<gene>
    <name evidence="4" type="ORF">WL88_22155</name>
</gene>
<dbReference type="InterPro" id="IPR035940">
    <property type="entry name" value="CAP_sf"/>
</dbReference>